<accession>A0A154PAS5</accession>
<dbReference type="EMBL" id="KQ434863">
    <property type="protein sequence ID" value="KZC08952.1"/>
    <property type="molecule type" value="Genomic_DNA"/>
</dbReference>
<protein>
    <submittedName>
        <fullName evidence="1">Uncharacterized protein</fullName>
    </submittedName>
</protein>
<name>A0A154PAS5_DUFNO</name>
<evidence type="ECO:0000313" key="1">
    <source>
        <dbReference type="EMBL" id="KZC08952.1"/>
    </source>
</evidence>
<evidence type="ECO:0000313" key="2">
    <source>
        <dbReference type="Proteomes" id="UP000076502"/>
    </source>
</evidence>
<organism evidence="1 2">
    <name type="scientific">Dufourea novaeangliae</name>
    <name type="common">Sweat bee</name>
    <dbReference type="NCBI Taxonomy" id="178035"/>
    <lineage>
        <taxon>Eukaryota</taxon>
        <taxon>Metazoa</taxon>
        <taxon>Ecdysozoa</taxon>
        <taxon>Arthropoda</taxon>
        <taxon>Hexapoda</taxon>
        <taxon>Insecta</taxon>
        <taxon>Pterygota</taxon>
        <taxon>Neoptera</taxon>
        <taxon>Endopterygota</taxon>
        <taxon>Hymenoptera</taxon>
        <taxon>Apocrita</taxon>
        <taxon>Aculeata</taxon>
        <taxon>Apoidea</taxon>
        <taxon>Anthophila</taxon>
        <taxon>Halictidae</taxon>
        <taxon>Rophitinae</taxon>
        <taxon>Dufourea</taxon>
    </lineage>
</organism>
<gene>
    <name evidence="1" type="ORF">WN55_11415</name>
</gene>
<sequence length="86" mass="10355">MVIRPGLLYEFENRTLRTIAMGTSQQRNPHPLCEKKLECIYHQRLYQPTTHKVLRLYQEYCLSTVLCHNTTEQNYLAQREVNQHYT</sequence>
<dbReference type="Proteomes" id="UP000076502">
    <property type="component" value="Unassembled WGS sequence"/>
</dbReference>
<proteinExistence type="predicted"/>
<reference evidence="1 2" key="1">
    <citation type="submission" date="2015-07" db="EMBL/GenBank/DDBJ databases">
        <title>The genome of Dufourea novaeangliae.</title>
        <authorList>
            <person name="Pan H."/>
            <person name="Kapheim K."/>
        </authorList>
    </citation>
    <scope>NUCLEOTIDE SEQUENCE [LARGE SCALE GENOMIC DNA]</scope>
    <source>
        <strain evidence="1">0120121106</strain>
        <tissue evidence="1">Whole body</tissue>
    </source>
</reference>
<keyword evidence="2" id="KW-1185">Reference proteome</keyword>
<dbReference type="AlphaFoldDB" id="A0A154PAS5"/>